<feature type="compositionally biased region" description="Polar residues" evidence="1">
    <location>
        <begin position="544"/>
        <end position="561"/>
    </location>
</feature>
<feature type="region of interest" description="Disordered" evidence="1">
    <location>
        <begin position="641"/>
        <end position="679"/>
    </location>
</feature>
<feature type="region of interest" description="Disordered" evidence="1">
    <location>
        <begin position="752"/>
        <end position="784"/>
    </location>
</feature>
<accession>A0A1E7FG74</accession>
<evidence type="ECO:0000256" key="1">
    <source>
        <dbReference type="SAM" id="MobiDB-lite"/>
    </source>
</evidence>
<feature type="compositionally biased region" description="Basic residues" evidence="1">
    <location>
        <begin position="175"/>
        <end position="184"/>
    </location>
</feature>
<dbReference type="EMBL" id="KV784357">
    <property type="protein sequence ID" value="OEU17147.1"/>
    <property type="molecule type" value="Genomic_DNA"/>
</dbReference>
<proteinExistence type="predicted"/>
<feature type="compositionally biased region" description="Polar residues" evidence="1">
    <location>
        <begin position="662"/>
        <end position="678"/>
    </location>
</feature>
<feature type="compositionally biased region" description="Basic residues" evidence="1">
    <location>
        <begin position="51"/>
        <end position="61"/>
    </location>
</feature>
<feature type="region of interest" description="Disordered" evidence="1">
    <location>
        <begin position="1253"/>
        <end position="1273"/>
    </location>
</feature>
<dbReference type="Proteomes" id="UP000095751">
    <property type="component" value="Unassembled WGS sequence"/>
</dbReference>
<name>A0A1E7FG74_9STRA</name>
<feature type="region of interest" description="Disordered" evidence="1">
    <location>
        <begin position="51"/>
        <end position="80"/>
    </location>
</feature>
<dbReference type="KEGG" id="fcy:FRACYDRAFT_237557"/>
<feature type="compositionally biased region" description="Polar residues" evidence="1">
    <location>
        <begin position="519"/>
        <end position="536"/>
    </location>
</feature>
<reference evidence="2 3" key="1">
    <citation type="submission" date="2016-09" db="EMBL/GenBank/DDBJ databases">
        <title>Extensive genetic diversity and differential bi-allelic expression allows diatom success in the polar Southern Ocean.</title>
        <authorList>
            <consortium name="DOE Joint Genome Institute"/>
            <person name="Mock T."/>
            <person name="Otillar R.P."/>
            <person name="Strauss J."/>
            <person name="Dupont C."/>
            <person name="Frickenhaus S."/>
            <person name="Maumus F."/>
            <person name="Mcmullan M."/>
            <person name="Sanges R."/>
            <person name="Schmutz J."/>
            <person name="Toseland A."/>
            <person name="Valas R."/>
            <person name="Veluchamy A."/>
            <person name="Ward B.J."/>
            <person name="Allen A."/>
            <person name="Barry K."/>
            <person name="Falciatore A."/>
            <person name="Ferrante M."/>
            <person name="Fortunato A.E."/>
            <person name="Gloeckner G."/>
            <person name="Gruber A."/>
            <person name="Hipkin R."/>
            <person name="Janech M."/>
            <person name="Kroth P."/>
            <person name="Leese F."/>
            <person name="Lindquist E."/>
            <person name="Lyon B.R."/>
            <person name="Martin J."/>
            <person name="Mayer C."/>
            <person name="Parker M."/>
            <person name="Quesneville H."/>
            <person name="Raymond J."/>
            <person name="Uhlig C."/>
            <person name="Valentin K.U."/>
            <person name="Worden A.Z."/>
            <person name="Armbrust E.V."/>
            <person name="Bowler C."/>
            <person name="Green B."/>
            <person name="Moulton V."/>
            <person name="Van Oosterhout C."/>
            <person name="Grigoriev I."/>
        </authorList>
    </citation>
    <scope>NUCLEOTIDE SEQUENCE [LARGE SCALE GENOMIC DNA]</scope>
    <source>
        <strain evidence="2 3">CCMP1102</strain>
    </source>
</reference>
<feature type="compositionally biased region" description="Basic and acidic residues" evidence="1">
    <location>
        <begin position="602"/>
        <end position="619"/>
    </location>
</feature>
<feature type="compositionally biased region" description="Polar residues" evidence="1">
    <location>
        <begin position="435"/>
        <end position="471"/>
    </location>
</feature>
<dbReference type="InParanoid" id="A0A1E7FG74"/>
<evidence type="ECO:0000313" key="3">
    <source>
        <dbReference type="Proteomes" id="UP000095751"/>
    </source>
</evidence>
<feature type="compositionally biased region" description="Polar residues" evidence="1">
    <location>
        <begin position="570"/>
        <end position="587"/>
    </location>
</feature>
<feature type="compositionally biased region" description="Low complexity" evidence="1">
    <location>
        <begin position="165"/>
        <end position="174"/>
    </location>
</feature>
<keyword evidence="3" id="KW-1185">Reference proteome</keyword>
<feature type="region of interest" description="Disordered" evidence="1">
    <location>
        <begin position="435"/>
        <end position="476"/>
    </location>
</feature>
<dbReference type="OrthoDB" id="10678528at2759"/>
<sequence>MAGIVECMPSSHRTSQHATCTAGDNDDGIVTDSHRSFIPDKDAPHIRSRIRRRRNKKKNKKNSVFVATENETNSTTATPRRPVDFVCSQFPTSTNNTTDVTCGAMNPFSNDVPYNSAGLSLAYSIDTIPGAFYLSPNTKRRKRPPLLPSIYSSPSIPSTNNKIATSTNNNSSNHNHNHNHKSTVQRRLTSSNISIPISTRRGSFRSASPGVERFNYAKALLRSDHELEKLSRKIRAEINESELFELAIAVVLITSQDELHVHVQQQQQQYVSSIIPSRDNTNLTNKEAIIPACIDDSKVKSGDSTNTILSSTSSSVAGIIDRPRRSILNEGVSSEGIDGSSATDIGCAIGLSEQSLLEQARATATAAVEVVATPTVQLPTSTQHQQPSRRSMGIESLRNVNEVIPHWKELHSHMRTHFYRENINTDVLGFRETKSSSVQPASFSTTDKYNPSSTSSTNQNKRNNNTTSTKQRGPKSFFDNIAGMRLLPDFQAKKLAGHAGSIDNNDTEEVDAVPKTEPVASSSPKHLFGTTLSSHLSPKKEPRSSSIRSAPPGWSNSSTYYRGSPLKGLSLTSESNDYQHDLPSSLTARLPRGPESFDLDSLQERDNLGTSPPRRDRMGHFRSTSSILNCSYHDSANEDIYSNNNKGIPKSPSDSRHRSPESKSILSTPEGTGGSSRSLIDCELKCSTSPLHESSIENYMYEPYPRLPGPSLLTSPSTPINNVIPRRKESGFSTPAHLRMIKRLHISVSEEKQANKSQCSLEQTKSDISKQLRHQHSRNQDDACTATPATTVYSHFEPNSIVDYSPVRPSDLPTAPSLQDVETRYLALPIIQSSKSENDLQKLSRKDVHRKYDTRWLNSSRSHIDSPTTPTDSSSKIVLKKNEDSADFIFETPTSVADPVSESVKYTEDENSCPDDTEKISYSSKFISCGDSPRYLSLDSSTVEPIQNMQQSTEAHGNLRKYSLTRTQFGGTFVEEKICDDVTSNVDLTSQHDKDEAPSFPILRSHHNVLDLCSDEGNDDKQMEDDHHLMKPLRLEKLRDERAIPVNEGNILLPPSIDRKDTRELIEKMKICEKDSSILTSKIVVEPKDYAGFHSSQSIHRDHKLMERHTAVDGNNFDTTSVCHSLPPTDSNFKAVVQGVFSHISLGSPRNKIQLKDWQNEGENKEFLSNYFYCAKTEQINKEQQAAANEIYFEGLTSSATFGDGLACAEPCNGHDSPCFLFGIDTMCGGLMHFLPKDVDSCTLTKQRRERSDGGFPRVAARQRSASFSMGKPLQERRHSLHSGLDLYQRRNEESWLDMFQRAASDRFNFQFHSSDNELEKSIHPFDPPCLSRKVRANRETKYAQVP</sequence>
<feature type="region of interest" description="Disordered" evidence="1">
    <location>
        <begin position="499"/>
        <end position="621"/>
    </location>
</feature>
<evidence type="ECO:0000313" key="2">
    <source>
        <dbReference type="EMBL" id="OEU17147.1"/>
    </source>
</evidence>
<organism evidence="2 3">
    <name type="scientific">Fragilariopsis cylindrus CCMP1102</name>
    <dbReference type="NCBI Taxonomy" id="635003"/>
    <lineage>
        <taxon>Eukaryota</taxon>
        <taxon>Sar</taxon>
        <taxon>Stramenopiles</taxon>
        <taxon>Ochrophyta</taxon>
        <taxon>Bacillariophyta</taxon>
        <taxon>Bacillariophyceae</taxon>
        <taxon>Bacillariophycidae</taxon>
        <taxon>Bacillariales</taxon>
        <taxon>Bacillariaceae</taxon>
        <taxon>Fragilariopsis</taxon>
    </lineage>
</organism>
<feature type="region of interest" description="Disordered" evidence="1">
    <location>
        <begin position="165"/>
        <end position="187"/>
    </location>
</feature>
<feature type="compositionally biased region" description="Low complexity" evidence="1">
    <location>
        <begin position="67"/>
        <end position="78"/>
    </location>
</feature>
<feature type="region of interest" description="Disordered" evidence="1">
    <location>
        <begin position="1"/>
        <end position="21"/>
    </location>
</feature>
<gene>
    <name evidence="2" type="primary">UAGE1</name>
    <name evidence="2" type="ORF">FRACYDRAFT_237557</name>
</gene>
<protein>
    <submittedName>
        <fullName evidence="2">UDP-N-acetylglucosamine 2-epimeras-like protein</fullName>
    </submittedName>
</protein>